<dbReference type="eggNOG" id="ENOG5032W34">
    <property type="taxonomic scope" value="Bacteria"/>
</dbReference>
<protein>
    <recommendedName>
        <fullName evidence="1">Rv2175c C-terminal domain-containing protein</fullName>
    </recommendedName>
</protein>
<reference evidence="2 3" key="1">
    <citation type="submission" date="2013-03" db="EMBL/GenBank/DDBJ databases">
        <title>Reference genome for the Human Microbiome Project.</title>
        <authorList>
            <person name="Aqrawi P."/>
            <person name="Ayvaz T."/>
            <person name="Bess C."/>
            <person name="Blankenburg K."/>
            <person name="Coyle M."/>
            <person name="Deng J."/>
            <person name="Forbes L."/>
            <person name="Fowler G."/>
            <person name="Francisco L."/>
            <person name="Fu Q."/>
            <person name="Gibbs R."/>
            <person name="Gross S."/>
            <person name="Gubbala S."/>
            <person name="Hale W."/>
            <person name="Hemphill L."/>
            <person name="Highlander S."/>
            <person name="Hirani K."/>
            <person name="Jackson L."/>
            <person name="Jakkamsetti A."/>
            <person name="Javaid M."/>
            <person name="Jayaseelan J.C."/>
            <person name="Jiang H."/>
            <person name="Joshi V."/>
            <person name="Korchina V."/>
            <person name="Kovar C."/>
            <person name="Lara F."/>
            <person name="Lee S."/>
            <person name="Liu Y."/>
            <person name="Mata R."/>
            <person name="Mathew T."/>
            <person name="Munidasa M."/>
            <person name="Muzny D."/>
            <person name="Nazareth L."/>
            <person name="Ngo R."/>
            <person name="Nguyen L."/>
            <person name="Nguyen N."/>
            <person name="Okwuonu G."/>
            <person name="Ongeri F."/>
            <person name="Palculict T."/>
            <person name="Patil S."/>
            <person name="Petrosino J."/>
            <person name="Pham C."/>
            <person name="Pham P."/>
            <person name="Pu L.-L."/>
            <person name="Qin X."/>
            <person name="Qu J."/>
            <person name="Reid J."/>
            <person name="Ross M."/>
            <person name="Ruth R."/>
            <person name="Saada N."/>
            <person name="San Lucas F."/>
            <person name="Santibanez J."/>
            <person name="Shang Y."/>
            <person name="Simmons D."/>
            <person name="Song X.-Z."/>
            <person name="Tang L.-Y."/>
            <person name="Thornton R."/>
            <person name="Warren J."/>
            <person name="Weissenberger G."/>
            <person name="Wilczek-Boney K."/>
            <person name="Worley K."/>
            <person name="Youmans B."/>
            <person name="Zhang J."/>
            <person name="Zhang L."/>
            <person name="Zhao Z."/>
            <person name="Zhou C."/>
            <person name="Zhu D."/>
            <person name="Zhu Y."/>
        </authorList>
    </citation>
    <scope>NUCLEOTIDE SEQUENCE [LARGE SCALE GENOMIC DNA]</scope>
    <source>
        <strain evidence="2 3">F0333</strain>
    </source>
</reference>
<dbReference type="STRING" id="888050.HMPREF9004_1582"/>
<gene>
    <name evidence="2" type="ORF">HMPREF9004_1582</name>
</gene>
<keyword evidence="3" id="KW-1185">Reference proteome</keyword>
<name>N6X2K5_9ACTO</name>
<dbReference type="RefSeq" id="WP_005964127.1">
    <property type="nucleotide sequence ID" value="NZ_CP040505.1"/>
</dbReference>
<accession>N6X2K5</accession>
<feature type="domain" description="Rv2175c C-terminal" evidence="1">
    <location>
        <begin position="62"/>
        <end position="115"/>
    </location>
</feature>
<dbReference type="InterPro" id="IPR041098">
    <property type="entry name" value="Rv2175c_C"/>
</dbReference>
<comment type="caution">
    <text evidence="2">The sequence shown here is derived from an EMBL/GenBank/DDBJ whole genome shotgun (WGS) entry which is preliminary data.</text>
</comment>
<dbReference type="EMBL" id="AQHZ01000024">
    <property type="protein sequence ID" value="ENO17672.1"/>
    <property type="molecule type" value="Genomic_DNA"/>
</dbReference>
<dbReference type="PATRIC" id="fig|888050.3.peg.1518"/>
<evidence type="ECO:0000313" key="2">
    <source>
        <dbReference type="EMBL" id="ENO17672.1"/>
    </source>
</evidence>
<dbReference type="HOGENOM" id="CLU_134416_1_1_11"/>
<evidence type="ECO:0000259" key="1">
    <source>
        <dbReference type="Pfam" id="PF18367"/>
    </source>
</evidence>
<evidence type="ECO:0000313" key="3">
    <source>
        <dbReference type="Proteomes" id="UP000013015"/>
    </source>
</evidence>
<dbReference type="Pfam" id="PF18367">
    <property type="entry name" value="Rv2175c_C"/>
    <property type="match status" value="1"/>
</dbReference>
<dbReference type="Proteomes" id="UP000013015">
    <property type="component" value="Unassembled WGS sequence"/>
</dbReference>
<sequence length="116" mass="12803">MTTYPETICAQEAARLLGIEPRRIKQLVRDRHLFTIPLPEGGRAIPREILVKAADGWEPLFSLPGTLTLLADGGFTEDEAAAWLYTEHDELGETPMEAMLAGRHHRVNAIASTLAL</sequence>
<organism evidence="2 3">
    <name type="scientific">Schaalia cardiffensis F0333</name>
    <dbReference type="NCBI Taxonomy" id="888050"/>
    <lineage>
        <taxon>Bacteria</taxon>
        <taxon>Bacillati</taxon>
        <taxon>Actinomycetota</taxon>
        <taxon>Actinomycetes</taxon>
        <taxon>Actinomycetales</taxon>
        <taxon>Actinomycetaceae</taxon>
        <taxon>Schaalia</taxon>
    </lineage>
</organism>
<dbReference type="OrthoDB" id="3784042at2"/>
<proteinExistence type="predicted"/>
<dbReference type="AlphaFoldDB" id="N6X2K5"/>